<gene>
    <name evidence="3" type="ORF">RFI_28372</name>
</gene>
<sequence length="192" mass="22288">KRNKIGTWLEVRSNIILLLLITKQKKNIQITNKYIVFVICLLLFRTTLDDAKKEMMILMERLSGVIECSAEYYPRLVAHHCVNDAKAHNYIFVGCEKLCGGMQDISALRATTQEENSGYEKEIRALTILFGDVIKEKELQKKIEQYNGNIESVITDITQKLVQEDNENKKLELEAKIEHSENFEQAKKYIYI</sequence>
<feature type="non-terminal residue" evidence="3">
    <location>
        <position position="1"/>
    </location>
</feature>
<evidence type="ECO:0000313" key="4">
    <source>
        <dbReference type="Proteomes" id="UP000023152"/>
    </source>
</evidence>
<feature type="coiled-coil region" evidence="1">
    <location>
        <begin position="136"/>
        <end position="174"/>
    </location>
</feature>
<comment type="caution">
    <text evidence="3">The sequence shown here is derived from an EMBL/GenBank/DDBJ whole genome shotgun (WGS) entry which is preliminary data.</text>
</comment>
<name>X6M6C9_RETFI</name>
<keyword evidence="2" id="KW-0472">Membrane</keyword>
<keyword evidence="2" id="KW-0812">Transmembrane</keyword>
<keyword evidence="4" id="KW-1185">Reference proteome</keyword>
<evidence type="ECO:0000256" key="2">
    <source>
        <dbReference type="SAM" id="Phobius"/>
    </source>
</evidence>
<evidence type="ECO:0000256" key="1">
    <source>
        <dbReference type="SAM" id="Coils"/>
    </source>
</evidence>
<keyword evidence="1" id="KW-0175">Coiled coil</keyword>
<reference evidence="3 4" key="1">
    <citation type="journal article" date="2013" name="Curr. Biol.">
        <title>The Genome of the Foraminiferan Reticulomyxa filosa.</title>
        <authorList>
            <person name="Glockner G."/>
            <person name="Hulsmann N."/>
            <person name="Schleicher M."/>
            <person name="Noegel A.A."/>
            <person name="Eichinger L."/>
            <person name="Gallinger C."/>
            <person name="Pawlowski J."/>
            <person name="Sierra R."/>
            <person name="Euteneuer U."/>
            <person name="Pillet L."/>
            <person name="Moustafa A."/>
            <person name="Platzer M."/>
            <person name="Groth M."/>
            <person name="Szafranski K."/>
            <person name="Schliwa M."/>
        </authorList>
    </citation>
    <scope>NUCLEOTIDE SEQUENCE [LARGE SCALE GENOMIC DNA]</scope>
</reference>
<organism evidence="3 4">
    <name type="scientific">Reticulomyxa filosa</name>
    <dbReference type="NCBI Taxonomy" id="46433"/>
    <lineage>
        <taxon>Eukaryota</taxon>
        <taxon>Sar</taxon>
        <taxon>Rhizaria</taxon>
        <taxon>Retaria</taxon>
        <taxon>Foraminifera</taxon>
        <taxon>Monothalamids</taxon>
        <taxon>Reticulomyxidae</taxon>
        <taxon>Reticulomyxa</taxon>
    </lineage>
</organism>
<feature type="transmembrane region" description="Helical" evidence="2">
    <location>
        <begin position="30"/>
        <end position="48"/>
    </location>
</feature>
<keyword evidence="2" id="KW-1133">Transmembrane helix</keyword>
<proteinExistence type="predicted"/>
<evidence type="ECO:0000313" key="3">
    <source>
        <dbReference type="EMBL" id="ETO09017.1"/>
    </source>
</evidence>
<protein>
    <submittedName>
        <fullName evidence="3">Uncharacterized protein</fullName>
    </submittedName>
</protein>
<dbReference type="Proteomes" id="UP000023152">
    <property type="component" value="Unassembled WGS sequence"/>
</dbReference>
<dbReference type="EMBL" id="ASPP01024439">
    <property type="protein sequence ID" value="ETO09017.1"/>
    <property type="molecule type" value="Genomic_DNA"/>
</dbReference>
<dbReference type="AlphaFoldDB" id="X6M6C9"/>
<accession>X6M6C9</accession>